<comment type="caution">
    <text evidence="2">The sequence shown here is derived from an EMBL/GenBank/DDBJ whole genome shotgun (WGS) entry which is preliminary data.</text>
</comment>
<dbReference type="OrthoDB" id="287681at2"/>
<sequence length="142" mass="15190">MPASFSFRYASVLVLCLALTVGGGMAGCTPSPIKSEVKGTVTVNDQPVIEGQIAFHPADGKGSSAAGRIEYGSYSLQVSPGEKIVEIFGQREIPGRYGEELVDGKKVLMKEDYIPARYNTKSELKVTISAASSTQDFQLQPE</sequence>
<keyword evidence="1" id="KW-0732">Signal</keyword>
<protein>
    <recommendedName>
        <fullName evidence="4">Carboxypeptidase regulatory-like domain-containing protein</fullName>
    </recommendedName>
</protein>
<dbReference type="RefSeq" id="WP_068846731.1">
    <property type="nucleotide sequence ID" value="NZ_LYDR01000044.1"/>
</dbReference>
<organism evidence="2 3">
    <name type="scientific">Planctopirus hydrillae</name>
    <dbReference type="NCBI Taxonomy" id="1841610"/>
    <lineage>
        <taxon>Bacteria</taxon>
        <taxon>Pseudomonadati</taxon>
        <taxon>Planctomycetota</taxon>
        <taxon>Planctomycetia</taxon>
        <taxon>Planctomycetales</taxon>
        <taxon>Planctomycetaceae</taxon>
        <taxon>Planctopirus</taxon>
    </lineage>
</organism>
<reference evidence="2 3" key="1">
    <citation type="submission" date="2016-05" db="EMBL/GenBank/DDBJ databases">
        <title>Genomic and physiological characterization of Planctopirus sp. isolated from fresh water lake.</title>
        <authorList>
            <person name="Subhash Y."/>
            <person name="Ramana C."/>
        </authorList>
    </citation>
    <scope>NUCLEOTIDE SEQUENCE [LARGE SCALE GENOMIC DNA]</scope>
    <source>
        <strain evidence="2 3">JC280</strain>
    </source>
</reference>
<accession>A0A1C3ELG7</accession>
<dbReference type="AlphaFoldDB" id="A0A1C3ELG7"/>
<feature type="chain" id="PRO_5008673209" description="Carboxypeptidase regulatory-like domain-containing protein" evidence="1">
    <location>
        <begin position="27"/>
        <end position="142"/>
    </location>
</feature>
<dbReference type="Proteomes" id="UP000094828">
    <property type="component" value="Unassembled WGS sequence"/>
</dbReference>
<keyword evidence="3" id="KW-1185">Reference proteome</keyword>
<gene>
    <name evidence="2" type="ORF">A6X21_17850</name>
</gene>
<evidence type="ECO:0000256" key="1">
    <source>
        <dbReference type="SAM" id="SignalP"/>
    </source>
</evidence>
<dbReference type="EMBL" id="LYDR01000044">
    <property type="protein sequence ID" value="ODA34065.1"/>
    <property type="molecule type" value="Genomic_DNA"/>
</dbReference>
<feature type="signal peptide" evidence="1">
    <location>
        <begin position="1"/>
        <end position="26"/>
    </location>
</feature>
<evidence type="ECO:0008006" key="4">
    <source>
        <dbReference type="Google" id="ProtNLM"/>
    </source>
</evidence>
<evidence type="ECO:0000313" key="2">
    <source>
        <dbReference type="EMBL" id="ODA34065.1"/>
    </source>
</evidence>
<proteinExistence type="predicted"/>
<evidence type="ECO:0000313" key="3">
    <source>
        <dbReference type="Proteomes" id="UP000094828"/>
    </source>
</evidence>
<name>A0A1C3ELG7_9PLAN</name>